<comment type="caution">
    <text evidence="2">The sequence shown here is derived from an EMBL/GenBank/DDBJ whole genome shotgun (WGS) entry which is preliminary data.</text>
</comment>
<protein>
    <recommendedName>
        <fullName evidence="4">Outer membrane assembly lipoprotein YfiO</fullName>
    </recommendedName>
</protein>
<dbReference type="RefSeq" id="WP_243991825.1">
    <property type="nucleotide sequence ID" value="NZ_JALHLE010000007.1"/>
</dbReference>
<evidence type="ECO:0000313" key="3">
    <source>
        <dbReference type="Proteomes" id="UP001162880"/>
    </source>
</evidence>
<keyword evidence="3" id="KW-1185">Reference proteome</keyword>
<proteinExistence type="predicted"/>
<evidence type="ECO:0000313" key="2">
    <source>
        <dbReference type="EMBL" id="MCJ2178095.1"/>
    </source>
</evidence>
<feature type="chain" id="PRO_5047058953" description="Outer membrane assembly lipoprotein YfiO" evidence="1">
    <location>
        <begin position="22"/>
        <end position="704"/>
    </location>
</feature>
<organism evidence="2 3">
    <name type="scientific">Novosphingobium album</name>
    <name type="common">ex Hu et al. 2023</name>
    <dbReference type="NCBI Taxonomy" id="2930093"/>
    <lineage>
        <taxon>Bacteria</taxon>
        <taxon>Pseudomonadati</taxon>
        <taxon>Pseudomonadota</taxon>
        <taxon>Alphaproteobacteria</taxon>
        <taxon>Sphingomonadales</taxon>
        <taxon>Sphingomonadaceae</taxon>
        <taxon>Novosphingobium</taxon>
    </lineage>
</organism>
<reference evidence="2" key="1">
    <citation type="submission" date="2022-03" db="EMBL/GenBank/DDBJ databases">
        <title>Identification of a novel bacterium isolated from mangrove sediments.</title>
        <authorList>
            <person name="Pan X."/>
        </authorList>
    </citation>
    <scope>NUCLEOTIDE SEQUENCE</scope>
    <source>
        <strain evidence="2">B2580</strain>
    </source>
</reference>
<keyword evidence="1" id="KW-0732">Signal</keyword>
<evidence type="ECO:0008006" key="4">
    <source>
        <dbReference type="Google" id="ProtNLM"/>
    </source>
</evidence>
<feature type="signal peptide" evidence="1">
    <location>
        <begin position="1"/>
        <end position="21"/>
    </location>
</feature>
<name>A0ABT0AZM6_9SPHN</name>
<dbReference type="Proteomes" id="UP001162880">
    <property type="component" value="Unassembled WGS sequence"/>
</dbReference>
<gene>
    <name evidence="2" type="ORF">MTR64_05940</name>
</gene>
<sequence length="704" mass="76817">MKRRILAAGALLALAAWPQLAGASGDFGCYPSWRLGLSDYECAGSAIIGPRNDTRINLAWLLRERAGLSAPGKLSYPTDDWASRGFGHVFMSWDTMQSTFWPRPETQDEASSDETYSGSRCQTLGSGDAAFRTALAAGKGLKSGEREALSDARDLVKAACDGDRNAAEWPAQVTSRTGLAFLAYLQGARAFYAEDFATAGDRFAALAKAKDPWLAETARYMTARTELAAAQAGAFDKWGFYDNKMADKAAAQRGQTALADYLSAYPQGRYAASAQGLKRRAAWLMGEALPLTQAYSGLLARQPQLDAATPGLMEEVDNKLFFGAGLAENADAPLLLATWDLLRMRQGDPELAEYRPKPLTTEELAAQAPVFAKDPGLYTFLQASHAFYAAKDYRRVLTLIPDDARRTSYTSLAFSRQMLRGLALEALGDRNAAGFWRELSGGAHDLYQHPAVELALAMNRERHGELAEVFAAGSPVTDPDIRTRLLEQVAGPDLLRQQVRGGASALEREAALFMLLYKELSRGRYQAFGKDMALVPANARTDGWIAGWNDDVDHNVPLALFTKGRWQAGYPCQALAHTAATLAARPADVKARLCLAEFYRLNGFDDYLADSGKPAADQLGGTPDLFPGKPVNRADLYSGVLAAPGASAEDTAYALYRAVMCYAPSGVNSCSREDVPLSQRKAWYQRLKRDYPKSPWAVTLKYYW</sequence>
<dbReference type="EMBL" id="JALHLE010000007">
    <property type="protein sequence ID" value="MCJ2178095.1"/>
    <property type="molecule type" value="Genomic_DNA"/>
</dbReference>
<evidence type="ECO:0000256" key="1">
    <source>
        <dbReference type="SAM" id="SignalP"/>
    </source>
</evidence>
<accession>A0ABT0AZM6</accession>